<keyword evidence="1" id="KW-1133">Transmembrane helix</keyword>
<dbReference type="EMBL" id="DXEX01000204">
    <property type="protein sequence ID" value="HIX59934.1"/>
    <property type="molecule type" value="Genomic_DNA"/>
</dbReference>
<comment type="caution">
    <text evidence="2">The sequence shown here is derived from an EMBL/GenBank/DDBJ whole genome shotgun (WGS) entry which is preliminary data.</text>
</comment>
<keyword evidence="1" id="KW-0812">Transmembrane</keyword>
<dbReference type="Proteomes" id="UP000886817">
    <property type="component" value="Unassembled WGS sequence"/>
</dbReference>
<gene>
    <name evidence="2" type="ORF">IAA45_09510</name>
</gene>
<evidence type="ECO:0000313" key="3">
    <source>
        <dbReference type="Proteomes" id="UP000886817"/>
    </source>
</evidence>
<keyword evidence="1" id="KW-0472">Membrane</keyword>
<dbReference type="AlphaFoldDB" id="A0A9D2B4B5"/>
<evidence type="ECO:0000256" key="1">
    <source>
        <dbReference type="SAM" id="Phobius"/>
    </source>
</evidence>
<reference evidence="2" key="1">
    <citation type="journal article" date="2021" name="PeerJ">
        <title>Extensive microbial diversity within the chicken gut microbiome revealed by metagenomics and culture.</title>
        <authorList>
            <person name="Gilroy R."/>
            <person name="Ravi A."/>
            <person name="Getino M."/>
            <person name="Pursley I."/>
            <person name="Horton D.L."/>
            <person name="Alikhan N.F."/>
            <person name="Baker D."/>
            <person name="Gharbi K."/>
            <person name="Hall N."/>
            <person name="Watson M."/>
            <person name="Adriaenssens E.M."/>
            <person name="Foster-Nyarko E."/>
            <person name="Jarju S."/>
            <person name="Secka A."/>
            <person name="Antonio M."/>
            <person name="Oren A."/>
            <person name="Chaudhuri R.R."/>
            <person name="La Ragione R."/>
            <person name="Hildebrand F."/>
            <person name="Pallen M.J."/>
        </authorList>
    </citation>
    <scope>NUCLEOTIDE SEQUENCE</scope>
    <source>
        <strain evidence="2">ChiSjej1B19-8411</strain>
    </source>
</reference>
<evidence type="ECO:0008006" key="4">
    <source>
        <dbReference type="Google" id="ProtNLM"/>
    </source>
</evidence>
<evidence type="ECO:0000313" key="2">
    <source>
        <dbReference type="EMBL" id="HIX59934.1"/>
    </source>
</evidence>
<organism evidence="2 3">
    <name type="scientific">Candidatus Blautia gallistercoris</name>
    <dbReference type="NCBI Taxonomy" id="2838490"/>
    <lineage>
        <taxon>Bacteria</taxon>
        <taxon>Bacillati</taxon>
        <taxon>Bacillota</taxon>
        <taxon>Clostridia</taxon>
        <taxon>Lachnospirales</taxon>
        <taxon>Lachnospiraceae</taxon>
        <taxon>Blautia</taxon>
    </lineage>
</organism>
<feature type="transmembrane region" description="Helical" evidence="1">
    <location>
        <begin position="6"/>
        <end position="26"/>
    </location>
</feature>
<proteinExistence type="predicted"/>
<accession>A0A9D2B4B5</accession>
<protein>
    <recommendedName>
        <fullName evidence="4">Pilus assembly protein</fullName>
    </recommendedName>
</protein>
<sequence length="207" mass="22593">MTVECAFVLPLFLLGMLTLVSFMEIYKIQTEKLLELCSSARKAGMYAYAVGEPEEITLPAVYSFESPIAFIPLPGIWMKNTVTVHCWTGYSGGEAAEDGLEGEEMVYVTTYGGVYHTDASCHHLDLSIHQTTESSVGQLRNQSGEKYYPCEHCGNTGESGGLVYITDSGNRYHKMAGCSGLKRTVRLVKKSELAHLPQCRTCAAAGA</sequence>
<reference evidence="2" key="2">
    <citation type="submission" date="2021-04" db="EMBL/GenBank/DDBJ databases">
        <authorList>
            <person name="Gilroy R."/>
        </authorList>
    </citation>
    <scope>NUCLEOTIDE SEQUENCE</scope>
    <source>
        <strain evidence="2">ChiSjej1B19-8411</strain>
    </source>
</reference>
<name>A0A9D2B4B5_9FIRM</name>